<comment type="caution">
    <text evidence="1">The sequence shown here is derived from an EMBL/GenBank/DDBJ whole genome shotgun (WGS) entry which is preliminary data.</text>
</comment>
<name>A0ACC3CBH5_PYRYE</name>
<proteinExistence type="predicted"/>
<keyword evidence="2" id="KW-1185">Reference proteome</keyword>
<protein>
    <submittedName>
        <fullName evidence="1">Uncharacterized protein</fullName>
    </submittedName>
</protein>
<dbReference type="EMBL" id="CM020620">
    <property type="protein sequence ID" value="KAK1867309.1"/>
    <property type="molecule type" value="Genomic_DNA"/>
</dbReference>
<dbReference type="Proteomes" id="UP000798662">
    <property type="component" value="Chromosome 3"/>
</dbReference>
<organism evidence="1 2">
    <name type="scientific">Pyropia yezoensis</name>
    <name type="common">Susabi-nori</name>
    <name type="synonym">Porphyra yezoensis</name>
    <dbReference type="NCBI Taxonomy" id="2788"/>
    <lineage>
        <taxon>Eukaryota</taxon>
        <taxon>Rhodophyta</taxon>
        <taxon>Bangiophyceae</taxon>
        <taxon>Bangiales</taxon>
        <taxon>Bangiaceae</taxon>
        <taxon>Pyropia</taxon>
    </lineage>
</organism>
<accession>A0ACC3CBH5</accession>
<reference evidence="1" key="1">
    <citation type="submission" date="2019-11" db="EMBL/GenBank/DDBJ databases">
        <title>Nori genome reveals adaptations in red seaweeds to the harsh intertidal environment.</title>
        <authorList>
            <person name="Wang D."/>
            <person name="Mao Y."/>
        </authorList>
    </citation>
    <scope>NUCLEOTIDE SEQUENCE</scope>
    <source>
        <tissue evidence="1">Gametophyte</tissue>
    </source>
</reference>
<evidence type="ECO:0000313" key="2">
    <source>
        <dbReference type="Proteomes" id="UP000798662"/>
    </source>
</evidence>
<sequence length="402" mass="39937">MSVPVPSPGAPSLVGGAPLPVTARTPASAPPPIPPSPHPPPPAPTPMLLAASAAAGVLSRCVVHPLDTIRAQMMVARPAAGAAVAAATGGGDVGGGSGVGRRSGCPHTRPSPPRGLLATARAIAAADGARGFYRGLSVSAAMQAPAVATYLSTYDSAKAALSTHVAARWPRVASGSAADVAAHPVTHLAAGLAAETVSAVFWVPMEVLKQRAQVRGGAPADASVVGVLRDLLRAEGVRGLFRGYALTVGVFGPYSMIYFMAYERGKRGWAAVLEERGGAPGAPLPLFAVVSAAAASGAVAAAATSPLDVVKTRIQTQGDVGGGGGSSTAARAGAASVGTKPPATATAPPSTAAYTSAAHAVRRIVAEEGARGLCRGLTARVLWIMPGTAITMGAFEAFKQRM</sequence>
<evidence type="ECO:0000313" key="1">
    <source>
        <dbReference type="EMBL" id="KAK1867309.1"/>
    </source>
</evidence>
<gene>
    <name evidence="1" type="ORF">I4F81_009816</name>
</gene>